<dbReference type="InterPro" id="IPR006597">
    <property type="entry name" value="Sel1-like"/>
</dbReference>
<dbReference type="Gene3D" id="3.30.70.1070">
    <property type="entry name" value="Sporulation related repeat"/>
    <property type="match status" value="1"/>
</dbReference>
<dbReference type="PANTHER" id="PTHR45011:SF1">
    <property type="entry name" value="DAP3-BINDING CELL DEATH ENHANCER 1"/>
    <property type="match status" value="1"/>
</dbReference>
<evidence type="ECO:0000313" key="4">
    <source>
        <dbReference type="EMBL" id="WEK46066.1"/>
    </source>
</evidence>
<dbReference type="InterPro" id="IPR052748">
    <property type="entry name" value="ISR_Activator"/>
</dbReference>
<evidence type="ECO:0000313" key="5">
    <source>
        <dbReference type="Proteomes" id="UP001218362"/>
    </source>
</evidence>
<dbReference type="Proteomes" id="UP001218362">
    <property type="component" value="Chromosome"/>
</dbReference>
<dbReference type="PROSITE" id="PS51257">
    <property type="entry name" value="PROKAR_LIPOPROTEIN"/>
    <property type="match status" value="1"/>
</dbReference>
<name>A0AAJ5X5Q3_9SPHN</name>
<reference evidence="4" key="1">
    <citation type="submission" date="2023-03" db="EMBL/GenBank/DDBJ databases">
        <title>Andean soil-derived lignocellulolytic bacterial consortium as a source of novel taxa and putative plastic-active enzymes.</title>
        <authorList>
            <person name="Diaz-Garcia L."/>
            <person name="Chuvochina M."/>
            <person name="Feuerriegel G."/>
            <person name="Bunk B."/>
            <person name="Sproer C."/>
            <person name="Streit W.R."/>
            <person name="Rodriguez L.M."/>
            <person name="Overmann J."/>
            <person name="Jimenez D.J."/>
        </authorList>
    </citation>
    <scope>NUCLEOTIDE SEQUENCE</scope>
    <source>
        <strain evidence="4">MAG 26</strain>
    </source>
</reference>
<keyword evidence="2" id="KW-0732">Signal</keyword>
<dbReference type="Pfam" id="PF05036">
    <property type="entry name" value="SPOR"/>
    <property type="match status" value="1"/>
</dbReference>
<feature type="chain" id="PRO_5042464742" evidence="2">
    <location>
        <begin position="24"/>
        <end position="394"/>
    </location>
</feature>
<dbReference type="KEGG" id="acob:P0Y56_13705"/>
<dbReference type="InterPro" id="IPR011990">
    <property type="entry name" value="TPR-like_helical_dom_sf"/>
</dbReference>
<dbReference type="InterPro" id="IPR007730">
    <property type="entry name" value="SPOR-like_dom"/>
</dbReference>
<dbReference type="GO" id="GO:0042834">
    <property type="term" value="F:peptidoglycan binding"/>
    <property type="evidence" value="ECO:0007669"/>
    <property type="project" value="InterPro"/>
</dbReference>
<dbReference type="AlphaFoldDB" id="A0AAJ5X5Q3"/>
<gene>
    <name evidence="4" type="ORF">P0Y56_13705</name>
</gene>
<evidence type="ECO:0000256" key="2">
    <source>
        <dbReference type="SAM" id="SignalP"/>
    </source>
</evidence>
<proteinExistence type="predicted"/>
<dbReference type="Gene3D" id="1.25.40.10">
    <property type="entry name" value="Tetratricopeptide repeat domain"/>
    <property type="match status" value="1"/>
</dbReference>
<organism evidence="4 5">
    <name type="scientific">Candidatus Andeanibacterium colombiense</name>
    <dbReference type="NCBI Taxonomy" id="3121345"/>
    <lineage>
        <taxon>Bacteria</taxon>
        <taxon>Pseudomonadati</taxon>
        <taxon>Pseudomonadota</taxon>
        <taxon>Alphaproteobacteria</taxon>
        <taxon>Sphingomonadales</taxon>
        <taxon>Sphingomonadaceae</taxon>
        <taxon>Candidatus Andeanibacterium</taxon>
    </lineage>
</organism>
<dbReference type="SUPFAM" id="SSF81901">
    <property type="entry name" value="HCP-like"/>
    <property type="match status" value="1"/>
</dbReference>
<accession>A0AAJ5X5Q3</accession>
<evidence type="ECO:0000256" key="1">
    <source>
        <dbReference type="SAM" id="MobiDB-lite"/>
    </source>
</evidence>
<feature type="region of interest" description="Disordered" evidence="1">
    <location>
        <begin position="270"/>
        <end position="317"/>
    </location>
</feature>
<feature type="domain" description="SPOR" evidence="3">
    <location>
        <begin position="317"/>
        <end position="394"/>
    </location>
</feature>
<dbReference type="InterPro" id="IPR036680">
    <property type="entry name" value="SPOR-like_sf"/>
</dbReference>
<evidence type="ECO:0000259" key="3">
    <source>
        <dbReference type="PROSITE" id="PS51724"/>
    </source>
</evidence>
<dbReference type="Pfam" id="PF08238">
    <property type="entry name" value="Sel1"/>
    <property type="match status" value="2"/>
</dbReference>
<dbReference type="SMART" id="SM00671">
    <property type="entry name" value="SEL1"/>
    <property type="match status" value="2"/>
</dbReference>
<dbReference type="SUPFAM" id="SSF110997">
    <property type="entry name" value="Sporulation related repeat"/>
    <property type="match status" value="1"/>
</dbReference>
<sequence length="394" mass="40491">MAMRHAIGLAGLAAIACAAPALADVKDGVDAWSRGDYPTAVKEWQAPADKGDPDAMFNLGQAYRLGLGVTADATKAEYYYARAAEAGHVRAADTYGLILFQTGRTKQALPYVEAAAKRGDPRSEYLLGLSYFNGELVSKDWVKAYALLTMANSQGLPQAASAIAQMDQYIPLEQRQQAAGLAVRMQQDADANRANEQASFDLAAVGDEATTRPLPGKVAAVPAPLALASPRVPRPVATAAVDPSQAAGADAKLAAAQDAVHQAMRATGIEDPGQAGADFTRSGAAGKAAPPPQLAVAGQPKPLAPKPVPPKAAATPAAASGPWKLQLGAFGVSGNAEKLWAQLGTRPELRGRTRVLEPAGKLTKLLAGGFASKADADAACAGLKAAGQVCVVTR</sequence>
<dbReference type="PANTHER" id="PTHR45011">
    <property type="entry name" value="DAP3-BINDING CELL DEATH ENHANCER 1"/>
    <property type="match status" value="1"/>
</dbReference>
<protein>
    <submittedName>
        <fullName evidence="4">SPOR domain-containing protein</fullName>
    </submittedName>
</protein>
<feature type="signal peptide" evidence="2">
    <location>
        <begin position="1"/>
        <end position="23"/>
    </location>
</feature>
<dbReference type="PROSITE" id="PS51724">
    <property type="entry name" value="SPOR"/>
    <property type="match status" value="1"/>
</dbReference>
<dbReference type="EMBL" id="CP119316">
    <property type="protein sequence ID" value="WEK46066.1"/>
    <property type="molecule type" value="Genomic_DNA"/>
</dbReference>